<comment type="caution">
    <text evidence="1">The sequence shown here is derived from an EMBL/GenBank/DDBJ whole genome shotgun (WGS) entry which is preliminary data.</text>
</comment>
<gene>
    <name evidence="1" type="ORF">PACLA_8A026766</name>
</gene>
<name>A0A7D9DD05_PARCT</name>
<dbReference type="Proteomes" id="UP001152795">
    <property type="component" value="Unassembled WGS sequence"/>
</dbReference>
<dbReference type="AlphaFoldDB" id="A0A7D9DD05"/>
<evidence type="ECO:0000313" key="2">
    <source>
        <dbReference type="Proteomes" id="UP001152795"/>
    </source>
</evidence>
<organism evidence="1 2">
    <name type="scientific">Paramuricea clavata</name>
    <name type="common">Red gorgonian</name>
    <name type="synonym">Violescent sea-whip</name>
    <dbReference type="NCBI Taxonomy" id="317549"/>
    <lineage>
        <taxon>Eukaryota</taxon>
        <taxon>Metazoa</taxon>
        <taxon>Cnidaria</taxon>
        <taxon>Anthozoa</taxon>
        <taxon>Octocorallia</taxon>
        <taxon>Malacalcyonacea</taxon>
        <taxon>Plexauridae</taxon>
        <taxon>Paramuricea</taxon>
    </lineage>
</organism>
<sequence length="172" mass="19427">MYHIWQHTCPITSITKKKDAKSIEQLVRNNPNIKPSEVQSAITLTTVQQQMDWATVEKEAASTIDKKQISTVSLNKGQIPLAIMEVEKENTTNIDVAKKPLKFNPIGRCTDMARTNLSGIYKVVGDSVQIKSCEFHFKDHRNNKVKKWDPDSAGELKILCNDLPNTTENAYI</sequence>
<accession>A0A7D9DD05</accession>
<protein>
    <submittedName>
        <fullName evidence="1">Uncharacterized protein</fullName>
    </submittedName>
</protein>
<evidence type="ECO:0000313" key="1">
    <source>
        <dbReference type="EMBL" id="CAB3982712.1"/>
    </source>
</evidence>
<dbReference type="EMBL" id="CACRXK020000535">
    <property type="protein sequence ID" value="CAB3982712.1"/>
    <property type="molecule type" value="Genomic_DNA"/>
</dbReference>
<dbReference type="OrthoDB" id="6010392at2759"/>
<proteinExistence type="predicted"/>
<reference evidence="1" key="1">
    <citation type="submission" date="2020-04" db="EMBL/GenBank/DDBJ databases">
        <authorList>
            <person name="Alioto T."/>
            <person name="Alioto T."/>
            <person name="Gomez Garrido J."/>
        </authorList>
    </citation>
    <scope>NUCLEOTIDE SEQUENCE</scope>
    <source>
        <strain evidence="1">A484AB</strain>
    </source>
</reference>
<keyword evidence="2" id="KW-1185">Reference proteome</keyword>